<sequence length="368" mass="42432">MEAIKRNWEDLPTELLHLIMRELPDYCDFIRSRAVCKSWRASLSVSYLPPQFPWILKLSKGNKPHLKFYCIASKKVYTIHSAESSNKDHVSLAIKLIRQFGSGDQFSLLRYRQYCQFPERYLSILNTLISSEVVLPFLDDSKSTNSQLGPEPLPSKYHALFSPDRVKQFSCDKWDPIGTGDLGYKFAYFKGLLFMVEYNCQANVTKVLDIDSHKEVYVIPSPEGESYGIAAPYLVESSGEIFRVDYTVSYKRANYKFTIHRLELTNGNGQPCWVKITSIGDQILFFDFIAGRAFSLRANDFPGFKGNHIYFIRCVRRVFGPPGPPVNVINKYCIRTGETEFIQCPFNEEKSITWFLPTLNPYLKSMHH</sequence>
<proteinExistence type="predicted"/>
<dbReference type="AlphaFoldDB" id="A0AAD5ZFS9"/>
<evidence type="ECO:0000259" key="1">
    <source>
        <dbReference type="Pfam" id="PF03478"/>
    </source>
</evidence>
<dbReference type="InterPro" id="IPR001810">
    <property type="entry name" value="F-box_dom"/>
</dbReference>
<dbReference type="PANTHER" id="PTHR47123">
    <property type="entry name" value="F-BOX PROTEIN SKIP23"/>
    <property type="match status" value="1"/>
</dbReference>
<dbReference type="Proteomes" id="UP001210211">
    <property type="component" value="Unassembled WGS sequence"/>
</dbReference>
<evidence type="ECO:0008006" key="5">
    <source>
        <dbReference type="Google" id="ProtNLM"/>
    </source>
</evidence>
<name>A0AAD5ZFS9_9POAL</name>
<dbReference type="InterPro" id="IPR051304">
    <property type="entry name" value="SCF_F-box_domain"/>
</dbReference>
<dbReference type="Pfam" id="PF12937">
    <property type="entry name" value="F-box-like"/>
    <property type="match status" value="1"/>
</dbReference>
<dbReference type="Gene3D" id="1.20.1280.50">
    <property type="match status" value="1"/>
</dbReference>
<protein>
    <recommendedName>
        <fullName evidence="5">F-box domain-containing protein</fullName>
    </recommendedName>
</protein>
<feature type="domain" description="F-box" evidence="2">
    <location>
        <begin position="8"/>
        <end position="42"/>
    </location>
</feature>
<comment type="caution">
    <text evidence="3">The sequence shown here is derived from an EMBL/GenBank/DDBJ whole genome shotgun (WGS) entry which is preliminary data.</text>
</comment>
<evidence type="ECO:0000259" key="2">
    <source>
        <dbReference type="Pfam" id="PF12937"/>
    </source>
</evidence>
<dbReference type="InterPro" id="IPR005174">
    <property type="entry name" value="KIB1-4_b-propeller"/>
</dbReference>
<evidence type="ECO:0000313" key="3">
    <source>
        <dbReference type="EMBL" id="KAJ3697085.1"/>
    </source>
</evidence>
<dbReference type="EMBL" id="JAMRDG010000001">
    <property type="protein sequence ID" value="KAJ3697085.1"/>
    <property type="molecule type" value="Genomic_DNA"/>
</dbReference>
<keyword evidence="4" id="KW-1185">Reference proteome</keyword>
<dbReference type="Pfam" id="PF03478">
    <property type="entry name" value="Beta-prop_KIB1-4"/>
    <property type="match status" value="1"/>
</dbReference>
<reference evidence="3 4" key="1">
    <citation type="journal article" date="2022" name="Cell">
        <title>Repeat-based holocentromeres influence genome architecture and karyotype evolution.</title>
        <authorList>
            <person name="Hofstatter P.G."/>
            <person name="Thangavel G."/>
            <person name="Lux T."/>
            <person name="Neumann P."/>
            <person name="Vondrak T."/>
            <person name="Novak P."/>
            <person name="Zhang M."/>
            <person name="Costa L."/>
            <person name="Castellani M."/>
            <person name="Scott A."/>
            <person name="Toegelov H."/>
            <person name="Fuchs J."/>
            <person name="Mata-Sucre Y."/>
            <person name="Dias Y."/>
            <person name="Vanzela A.L.L."/>
            <person name="Huettel B."/>
            <person name="Almeida C.C.S."/>
            <person name="Simkova H."/>
            <person name="Souza G."/>
            <person name="Pedrosa-Harand A."/>
            <person name="Macas J."/>
            <person name="Mayer K.F.X."/>
            <person name="Houben A."/>
            <person name="Marques A."/>
        </authorList>
    </citation>
    <scope>NUCLEOTIDE SEQUENCE [LARGE SCALE GENOMIC DNA]</scope>
    <source>
        <strain evidence="3">RhyTen1mFocal</strain>
    </source>
</reference>
<dbReference type="InterPro" id="IPR036047">
    <property type="entry name" value="F-box-like_dom_sf"/>
</dbReference>
<dbReference type="SUPFAM" id="SSF81383">
    <property type="entry name" value="F-box domain"/>
    <property type="match status" value="1"/>
</dbReference>
<accession>A0AAD5ZFS9</accession>
<gene>
    <name evidence="3" type="ORF">LUZ61_000790</name>
</gene>
<dbReference type="PANTHER" id="PTHR47123:SF15">
    <property type="entry name" value="F-BOX PROTEIN SKIP23"/>
    <property type="match status" value="1"/>
</dbReference>
<organism evidence="3 4">
    <name type="scientific">Rhynchospora tenuis</name>
    <dbReference type="NCBI Taxonomy" id="198213"/>
    <lineage>
        <taxon>Eukaryota</taxon>
        <taxon>Viridiplantae</taxon>
        <taxon>Streptophyta</taxon>
        <taxon>Embryophyta</taxon>
        <taxon>Tracheophyta</taxon>
        <taxon>Spermatophyta</taxon>
        <taxon>Magnoliopsida</taxon>
        <taxon>Liliopsida</taxon>
        <taxon>Poales</taxon>
        <taxon>Cyperaceae</taxon>
        <taxon>Cyperoideae</taxon>
        <taxon>Rhynchosporeae</taxon>
        <taxon>Rhynchospora</taxon>
    </lineage>
</organism>
<evidence type="ECO:0000313" key="4">
    <source>
        <dbReference type="Proteomes" id="UP001210211"/>
    </source>
</evidence>
<feature type="domain" description="KIB1-4 beta-propeller" evidence="1">
    <location>
        <begin position="118"/>
        <end position="312"/>
    </location>
</feature>